<dbReference type="Gene3D" id="3.30.420.10">
    <property type="entry name" value="Ribonuclease H-like superfamily/Ribonuclease H"/>
    <property type="match status" value="1"/>
</dbReference>
<dbReference type="CDD" id="cd06127">
    <property type="entry name" value="DEDDh"/>
    <property type="match status" value="1"/>
</dbReference>
<sequence length="179" mass="20094">MKNLQFDRPIAFIDLETTGLSLSSDRIVELTILKIHPDGTEDFRSVRINPEIPIPTAATNIHGITNEDVADEPKFRQYASSLRHFLDGCDIGGFSVKRFDLPLLEAEFRRAGVEFSRQGRRILDAQVIYHKLEPRDLVAAYRKYCGKELENGHTSEVDARAAAEVLECQLDVHPVCSGA</sequence>
<dbReference type="GO" id="GO:0045004">
    <property type="term" value="P:DNA replication proofreading"/>
    <property type="evidence" value="ECO:0007669"/>
    <property type="project" value="TreeGrafter"/>
</dbReference>
<dbReference type="PANTHER" id="PTHR30231:SF41">
    <property type="entry name" value="DNA POLYMERASE III SUBUNIT EPSILON"/>
    <property type="match status" value="1"/>
</dbReference>
<dbReference type="InterPro" id="IPR036397">
    <property type="entry name" value="RNaseH_sf"/>
</dbReference>
<organism evidence="2">
    <name type="scientific">marine sediment metagenome</name>
    <dbReference type="NCBI Taxonomy" id="412755"/>
    <lineage>
        <taxon>unclassified sequences</taxon>
        <taxon>metagenomes</taxon>
        <taxon>ecological metagenomes</taxon>
    </lineage>
</organism>
<dbReference type="AlphaFoldDB" id="X1N6U0"/>
<dbReference type="PANTHER" id="PTHR30231">
    <property type="entry name" value="DNA POLYMERASE III SUBUNIT EPSILON"/>
    <property type="match status" value="1"/>
</dbReference>
<gene>
    <name evidence="2" type="ORF">S06H3_18348</name>
</gene>
<proteinExistence type="predicted"/>
<dbReference type="Pfam" id="PF00929">
    <property type="entry name" value="RNase_T"/>
    <property type="match status" value="1"/>
</dbReference>
<dbReference type="GO" id="GO:0005829">
    <property type="term" value="C:cytosol"/>
    <property type="evidence" value="ECO:0007669"/>
    <property type="project" value="TreeGrafter"/>
</dbReference>
<dbReference type="GO" id="GO:0003676">
    <property type="term" value="F:nucleic acid binding"/>
    <property type="evidence" value="ECO:0007669"/>
    <property type="project" value="InterPro"/>
</dbReference>
<reference evidence="2" key="1">
    <citation type="journal article" date="2014" name="Front. Microbiol.">
        <title>High frequency of phylogenetically diverse reductive dehalogenase-homologous genes in deep subseafloor sedimentary metagenomes.</title>
        <authorList>
            <person name="Kawai M."/>
            <person name="Futagami T."/>
            <person name="Toyoda A."/>
            <person name="Takaki Y."/>
            <person name="Nishi S."/>
            <person name="Hori S."/>
            <person name="Arai W."/>
            <person name="Tsubouchi T."/>
            <person name="Morono Y."/>
            <person name="Uchiyama I."/>
            <person name="Ito T."/>
            <person name="Fujiyama A."/>
            <person name="Inagaki F."/>
            <person name="Takami H."/>
        </authorList>
    </citation>
    <scope>NUCLEOTIDE SEQUENCE</scope>
    <source>
        <strain evidence="2">Expedition CK06-06</strain>
    </source>
</reference>
<comment type="caution">
    <text evidence="2">The sequence shown here is derived from an EMBL/GenBank/DDBJ whole genome shotgun (WGS) entry which is preliminary data.</text>
</comment>
<evidence type="ECO:0000313" key="2">
    <source>
        <dbReference type="EMBL" id="GAI14354.1"/>
    </source>
</evidence>
<dbReference type="SMART" id="SM00479">
    <property type="entry name" value="EXOIII"/>
    <property type="match status" value="1"/>
</dbReference>
<dbReference type="GO" id="GO:0008408">
    <property type="term" value="F:3'-5' exonuclease activity"/>
    <property type="evidence" value="ECO:0007669"/>
    <property type="project" value="TreeGrafter"/>
</dbReference>
<accession>X1N6U0</accession>
<dbReference type="InterPro" id="IPR012337">
    <property type="entry name" value="RNaseH-like_sf"/>
</dbReference>
<feature type="domain" description="Exonuclease" evidence="1">
    <location>
        <begin position="9"/>
        <end position="175"/>
    </location>
</feature>
<evidence type="ECO:0000259" key="1">
    <source>
        <dbReference type="SMART" id="SM00479"/>
    </source>
</evidence>
<dbReference type="EMBL" id="BARV01009266">
    <property type="protein sequence ID" value="GAI14354.1"/>
    <property type="molecule type" value="Genomic_DNA"/>
</dbReference>
<dbReference type="InterPro" id="IPR013520">
    <property type="entry name" value="Ribonucl_H"/>
</dbReference>
<name>X1N6U0_9ZZZZ</name>
<dbReference type="SUPFAM" id="SSF53098">
    <property type="entry name" value="Ribonuclease H-like"/>
    <property type="match status" value="1"/>
</dbReference>
<protein>
    <recommendedName>
        <fullName evidence="1">Exonuclease domain-containing protein</fullName>
    </recommendedName>
</protein>